<evidence type="ECO:0000256" key="6">
    <source>
        <dbReference type="ARBA" id="ARBA00005159"/>
    </source>
</evidence>
<evidence type="ECO:0000256" key="14">
    <source>
        <dbReference type="ARBA" id="ARBA00022840"/>
    </source>
</evidence>
<name>C0BZ87_9FIRM</name>
<evidence type="ECO:0000256" key="1">
    <source>
        <dbReference type="ARBA" id="ARBA00000312"/>
    </source>
</evidence>
<dbReference type="UniPathway" id="UPA00148">
    <property type="reaction ID" value="UER00236"/>
</dbReference>
<dbReference type="InterPro" id="IPR027417">
    <property type="entry name" value="P-loop_NTPase"/>
</dbReference>
<comment type="similarity">
    <text evidence="7">Belongs to the CobU/CobP family.</text>
</comment>
<keyword evidence="12" id="KW-0547">Nucleotide-binding</keyword>
<comment type="function">
    <text evidence="4">Catalyzes ATP-dependent phosphorylation of adenosylcobinamide and addition of GMP to adenosylcobinamide phosphate.</text>
</comment>
<evidence type="ECO:0000256" key="8">
    <source>
        <dbReference type="ARBA" id="ARBA00012016"/>
    </source>
</evidence>
<reference evidence="18" key="2">
    <citation type="submission" date="2013-06" db="EMBL/GenBank/DDBJ databases">
        <title>Draft genome sequence of Clostridium hylemonae (DSM 15053).</title>
        <authorList>
            <person name="Sudarsanam P."/>
            <person name="Ley R."/>
            <person name="Guruge J."/>
            <person name="Turnbaugh P.J."/>
            <person name="Mahowald M."/>
            <person name="Liep D."/>
            <person name="Gordon J."/>
        </authorList>
    </citation>
    <scope>NUCLEOTIDE SEQUENCE</scope>
    <source>
        <strain evidence="18">DSM 15053</strain>
    </source>
</reference>
<keyword evidence="14" id="KW-0067">ATP-binding</keyword>
<dbReference type="Proteomes" id="UP000004893">
    <property type="component" value="Unassembled WGS sequence"/>
</dbReference>
<dbReference type="EMBL" id="ABYI02000019">
    <property type="protein sequence ID" value="EEG74465.1"/>
    <property type="molecule type" value="Genomic_DNA"/>
</dbReference>
<comment type="caution">
    <text evidence="18">The sequence shown here is derived from an EMBL/GenBank/DDBJ whole genome shotgun (WGS) entry which is preliminary data.</text>
</comment>
<evidence type="ECO:0000256" key="13">
    <source>
        <dbReference type="ARBA" id="ARBA00022777"/>
    </source>
</evidence>
<dbReference type="SUPFAM" id="SSF52540">
    <property type="entry name" value="P-loop containing nucleoside triphosphate hydrolases"/>
    <property type="match status" value="2"/>
</dbReference>
<evidence type="ECO:0000313" key="19">
    <source>
        <dbReference type="Proteomes" id="UP000004893"/>
    </source>
</evidence>
<dbReference type="PANTHER" id="PTHR34848:SF1">
    <property type="entry name" value="BIFUNCTIONAL ADENOSYLCOBALAMIN BIOSYNTHESIS PROTEIN COBU"/>
    <property type="match status" value="1"/>
</dbReference>
<organism evidence="18 19">
    <name type="scientific">[Clostridium] hylemonae DSM 15053</name>
    <dbReference type="NCBI Taxonomy" id="553973"/>
    <lineage>
        <taxon>Bacteria</taxon>
        <taxon>Bacillati</taxon>
        <taxon>Bacillota</taxon>
        <taxon>Clostridia</taxon>
        <taxon>Lachnospirales</taxon>
        <taxon>Lachnospiraceae</taxon>
    </lineage>
</organism>
<dbReference type="EC" id="2.7.7.62" evidence="9"/>
<dbReference type="GO" id="GO:0005525">
    <property type="term" value="F:GTP binding"/>
    <property type="evidence" value="ECO:0007669"/>
    <property type="project" value="UniProtKB-KW"/>
</dbReference>
<evidence type="ECO:0000256" key="2">
    <source>
        <dbReference type="ARBA" id="ARBA00000711"/>
    </source>
</evidence>
<dbReference type="RefSeq" id="WP_006442462.1">
    <property type="nucleotide sequence ID" value="NZ_CP036524.1"/>
</dbReference>
<comment type="catalytic activity">
    <reaction evidence="1">
        <text>adenosylcob(III)inamide + ATP = adenosylcob(III)inamide phosphate + ADP + H(+)</text>
        <dbReference type="Rhea" id="RHEA:15769"/>
        <dbReference type="ChEBI" id="CHEBI:2480"/>
        <dbReference type="ChEBI" id="CHEBI:15378"/>
        <dbReference type="ChEBI" id="CHEBI:30616"/>
        <dbReference type="ChEBI" id="CHEBI:58502"/>
        <dbReference type="ChEBI" id="CHEBI:456216"/>
        <dbReference type="EC" id="2.7.1.156"/>
    </reaction>
</comment>
<keyword evidence="15" id="KW-0342">GTP-binding</keyword>
<sequence length="327" mass="35453">MLYLVTGGSGSGKSAFAEDLICRLHAENNGQKPGRLFYIAAMMPFGAETRQKIRRHRTMRRDKGFETVECYTAIETPAKEGGPVYEAAVQGADAYVLLECMSNLTANEMYAPEGAGPDTVDAVLRGIEILYSRCRVLVVVTNDVFGEGEAGTGGMKEYRETLGEINRRLAKMAGQVTEVVCGIPAAVKSSTAEKEEGAHMKVITGGACQGKTAYAERVFGVKRWMDGGSCGFDDIYTCKAVRHFERLVRRMMEAGVSTEALAREIAVRNPDIVITVNEIGCGLVPVDEFERACREQTGRICTQLARAAGRVDRVICGIGVTLKGGDR</sequence>
<dbReference type="Pfam" id="PF02283">
    <property type="entry name" value="CobU"/>
    <property type="match status" value="2"/>
</dbReference>
<dbReference type="HOGENOM" id="CLU_841694_0_0_9"/>
<dbReference type="GO" id="GO:0008820">
    <property type="term" value="F:cobinamide phosphate guanylyltransferase activity"/>
    <property type="evidence" value="ECO:0007669"/>
    <property type="project" value="UniProtKB-EC"/>
</dbReference>
<proteinExistence type="inferred from homology"/>
<keyword evidence="10" id="KW-0169">Cobalamin biosynthesis</keyword>
<evidence type="ECO:0000256" key="11">
    <source>
        <dbReference type="ARBA" id="ARBA00022679"/>
    </source>
</evidence>
<dbReference type="eggNOG" id="COG2087">
    <property type="taxonomic scope" value="Bacteria"/>
</dbReference>
<dbReference type="InterPro" id="IPR003203">
    <property type="entry name" value="CobU/CobP"/>
</dbReference>
<evidence type="ECO:0000256" key="5">
    <source>
        <dbReference type="ARBA" id="ARBA00004692"/>
    </source>
</evidence>
<dbReference type="GO" id="GO:0009236">
    <property type="term" value="P:cobalamin biosynthetic process"/>
    <property type="evidence" value="ECO:0007669"/>
    <property type="project" value="UniProtKB-UniPathway"/>
</dbReference>
<dbReference type="OrthoDB" id="9799422at2"/>
<accession>C0BZ87</accession>
<dbReference type="GO" id="GO:0043752">
    <property type="term" value="F:adenosylcobinamide kinase activity"/>
    <property type="evidence" value="ECO:0007669"/>
    <property type="project" value="UniProtKB-EC"/>
</dbReference>
<keyword evidence="13" id="KW-0418">Kinase</keyword>
<dbReference type="GO" id="GO:0005524">
    <property type="term" value="F:ATP binding"/>
    <property type="evidence" value="ECO:0007669"/>
    <property type="project" value="UniProtKB-KW"/>
</dbReference>
<evidence type="ECO:0000256" key="10">
    <source>
        <dbReference type="ARBA" id="ARBA00022573"/>
    </source>
</evidence>
<keyword evidence="11" id="KW-0808">Transferase</keyword>
<evidence type="ECO:0000256" key="4">
    <source>
        <dbReference type="ARBA" id="ARBA00003889"/>
    </source>
</evidence>
<keyword evidence="19" id="KW-1185">Reference proteome</keyword>
<comment type="catalytic activity">
    <reaction evidence="2">
        <text>adenosylcob(III)inamide phosphate + GTP + H(+) = adenosylcob(III)inamide-GDP + diphosphate</text>
        <dbReference type="Rhea" id="RHEA:22712"/>
        <dbReference type="ChEBI" id="CHEBI:15378"/>
        <dbReference type="ChEBI" id="CHEBI:33019"/>
        <dbReference type="ChEBI" id="CHEBI:37565"/>
        <dbReference type="ChEBI" id="CHEBI:58502"/>
        <dbReference type="ChEBI" id="CHEBI:60487"/>
        <dbReference type="EC" id="2.7.7.62"/>
    </reaction>
</comment>
<evidence type="ECO:0000313" key="18">
    <source>
        <dbReference type="EMBL" id="EEG74465.1"/>
    </source>
</evidence>
<evidence type="ECO:0000256" key="17">
    <source>
        <dbReference type="ARBA" id="ARBA00030571"/>
    </source>
</evidence>
<reference evidence="18" key="1">
    <citation type="submission" date="2009-02" db="EMBL/GenBank/DDBJ databases">
        <authorList>
            <person name="Fulton L."/>
            <person name="Clifton S."/>
            <person name="Fulton B."/>
            <person name="Xu J."/>
            <person name="Minx P."/>
            <person name="Pepin K.H."/>
            <person name="Johnson M."/>
            <person name="Bhonagiri V."/>
            <person name="Nash W.E."/>
            <person name="Mardis E.R."/>
            <person name="Wilson R.K."/>
        </authorList>
    </citation>
    <scope>NUCLEOTIDE SEQUENCE [LARGE SCALE GENOMIC DNA]</scope>
    <source>
        <strain evidence="18">DSM 15053</strain>
    </source>
</reference>
<dbReference type="STRING" id="553973.CLOHYLEM_05126"/>
<evidence type="ECO:0000256" key="9">
    <source>
        <dbReference type="ARBA" id="ARBA00012523"/>
    </source>
</evidence>
<gene>
    <name evidence="18" type="ORF">CLOHYLEM_05126</name>
</gene>
<dbReference type="EC" id="2.7.1.156" evidence="8"/>
<evidence type="ECO:0000256" key="15">
    <source>
        <dbReference type="ARBA" id="ARBA00023134"/>
    </source>
</evidence>
<comment type="pathway">
    <text evidence="6">Cofactor biosynthesis; adenosylcobalamin biosynthesis; adenosylcobalamin from cob(II)yrinate a,c-diamide: step 5/7.</text>
</comment>
<evidence type="ECO:0000256" key="16">
    <source>
        <dbReference type="ARBA" id="ARBA00029570"/>
    </source>
</evidence>
<comment type="catalytic activity">
    <reaction evidence="3">
        <text>adenosylcob(III)inamide + GTP = adenosylcob(III)inamide phosphate + GDP + H(+)</text>
        <dbReference type="Rhea" id="RHEA:15765"/>
        <dbReference type="ChEBI" id="CHEBI:2480"/>
        <dbReference type="ChEBI" id="CHEBI:15378"/>
        <dbReference type="ChEBI" id="CHEBI:37565"/>
        <dbReference type="ChEBI" id="CHEBI:58189"/>
        <dbReference type="ChEBI" id="CHEBI:58502"/>
        <dbReference type="EC" id="2.7.1.156"/>
    </reaction>
</comment>
<dbReference type="PANTHER" id="PTHR34848">
    <property type="match status" value="1"/>
</dbReference>
<comment type="pathway">
    <text evidence="5">Cofactor biosynthesis; adenosylcobalamin biosynthesis; adenosylcobalamin from cob(II)yrinate a,c-diamide: step 6/7.</text>
</comment>
<evidence type="ECO:0000256" key="12">
    <source>
        <dbReference type="ARBA" id="ARBA00022741"/>
    </source>
</evidence>
<dbReference type="Gene3D" id="3.40.50.300">
    <property type="entry name" value="P-loop containing nucleotide triphosphate hydrolases"/>
    <property type="match status" value="2"/>
</dbReference>
<evidence type="ECO:0000256" key="7">
    <source>
        <dbReference type="ARBA" id="ARBA00007490"/>
    </source>
</evidence>
<evidence type="ECO:0000256" key="3">
    <source>
        <dbReference type="ARBA" id="ARBA00001522"/>
    </source>
</evidence>
<protein>
    <recommendedName>
        <fullName evidence="16">Adenosylcobinamide kinase</fullName>
        <ecNumber evidence="8">2.7.1.156</ecNumber>
        <ecNumber evidence="9">2.7.7.62</ecNumber>
    </recommendedName>
    <alternativeName>
        <fullName evidence="17">Adenosylcobinamide-phosphate guanylyltransferase</fullName>
    </alternativeName>
</protein>
<dbReference type="AlphaFoldDB" id="C0BZ87"/>